<dbReference type="FunCoup" id="A0A152A3I2">
    <property type="interactions" value="76"/>
</dbReference>
<feature type="domain" description="C2 NT-type" evidence="4">
    <location>
        <begin position="9"/>
        <end position="149"/>
    </location>
</feature>
<evidence type="ECO:0000313" key="5">
    <source>
        <dbReference type="EMBL" id="KYR00657.1"/>
    </source>
</evidence>
<dbReference type="SMART" id="SM01132">
    <property type="entry name" value="DIL"/>
    <property type="match status" value="1"/>
</dbReference>
<feature type="compositionally biased region" description="Basic and acidic residues" evidence="2">
    <location>
        <begin position="285"/>
        <end position="295"/>
    </location>
</feature>
<feature type="region of interest" description="Disordered" evidence="2">
    <location>
        <begin position="194"/>
        <end position="300"/>
    </location>
</feature>
<name>A0A152A3I2_TIELA</name>
<feature type="compositionally biased region" description="Low complexity" evidence="2">
    <location>
        <begin position="222"/>
        <end position="238"/>
    </location>
</feature>
<feature type="region of interest" description="Disordered" evidence="2">
    <location>
        <begin position="981"/>
        <end position="1001"/>
    </location>
</feature>
<dbReference type="PROSITE" id="PS51840">
    <property type="entry name" value="C2_NT"/>
    <property type="match status" value="1"/>
</dbReference>
<proteinExistence type="predicted"/>
<dbReference type="Proteomes" id="UP000076078">
    <property type="component" value="Unassembled WGS sequence"/>
</dbReference>
<feature type="region of interest" description="Disordered" evidence="2">
    <location>
        <begin position="1176"/>
        <end position="1198"/>
    </location>
</feature>
<evidence type="ECO:0000259" key="4">
    <source>
        <dbReference type="PROSITE" id="PS51840"/>
    </source>
</evidence>
<keyword evidence="1" id="KW-0175">Coiled coil</keyword>
<dbReference type="InParanoid" id="A0A152A3I2"/>
<dbReference type="PROSITE" id="PS51126">
    <property type="entry name" value="DILUTE"/>
    <property type="match status" value="1"/>
</dbReference>
<accession>A0A152A3I2</accession>
<dbReference type="GO" id="GO:0051020">
    <property type="term" value="F:GTPase binding"/>
    <property type="evidence" value="ECO:0007669"/>
    <property type="project" value="TreeGrafter"/>
</dbReference>
<dbReference type="Pfam" id="PF10358">
    <property type="entry name" value="NT-C2"/>
    <property type="match status" value="1"/>
</dbReference>
<dbReference type="STRING" id="361077.A0A152A3I2"/>
<organism evidence="5 6">
    <name type="scientific">Tieghemostelium lacteum</name>
    <name type="common">Slime mold</name>
    <name type="synonym">Dictyostelium lacteum</name>
    <dbReference type="NCBI Taxonomy" id="361077"/>
    <lineage>
        <taxon>Eukaryota</taxon>
        <taxon>Amoebozoa</taxon>
        <taxon>Evosea</taxon>
        <taxon>Eumycetozoa</taxon>
        <taxon>Dictyostelia</taxon>
        <taxon>Dictyosteliales</taxon>
        <taxon>Raperosteliaceae</taxon>
        <taxon>Tieghemostelium</taxon>
    </lineage>
</organism>
<evidence type="ECO:0000256" key="1">
    <source>
        <dbReference type="SAM" id="Coils"/>
    </source>
</evidence>
<evidence type="ECO:0000259" key="3">
    <source>
        <dbReference type="PROSITE" id="PS51126"/>
    </source>
</evidence>
<dbReference type="PANTHER" id="PTHR16027">
    <property type="entry name" value="DILUTE DOMAIN-CONTAINING PROTEIN YPR089W"/>
    <property type="match status" value="1"/>
</dbReference>
<dbReference type="EMBL" id="LODT01000013">
    <property type="protein sequence ID" value="KYR00657.1"/>
    <property type="molecule type" value="Genomic_DNA"/>
</dbReference>
<sequence length="1368" mass="155627">MDKLKSLKTNTSGKEDIKAHYIITFKKIEGLPRNWGNPLHLSWKRGNKKENSGEIKSVPKEGIAEFNHVITLDSTITKTAKGYQSKTINLTLKEEIKALGPGKKPITLGACEINLAQYIESRTEKSNLFPIKDKSKQICNLYVTIQSNWLKINGKSMVKVEGGENQKEVLQELGKQQIHKDGNDYYLQTEQDMSEPDQTDLGGDGHDSDDEEDISFEDDNHSSISTNSNTTTTTTSSTVGKSDPPSLKRHSSNLSSASEGTASASTSQVNLGELFKSPSTTTPVKDSKPEKEKDSASINANTMESKFKKYKRKLKSYKAELEKNRAEKEEVKKMVDEMEKIKERTKTVGDGVLHDYIMQIDNLTKENGDLKVEIQKEKNQSTRDSNEIINLQNQVISLGSQLDTVNQENSTLSENIKILEDKITLHEQSGGDQSVQLELQQELNQSLSVIENLNLELTQTKNQLSNAQEENRTQFIQLEQERLKSNSNESNANRMVQENNNLKQQIEHSDKTIHLQIDEFEKEKLLLQNEINQLKSQASSSGDNQKELENLKITIKEKIEIIDNNNEINEANNLEIEKLKELTATLEQEITNLNDLNNTKDQEIESLRQSNDQSALVKDLQDQLSQKETELSEKQFQLDQLTPLEGKVEKLKEKLSQKKKKIQERDQEIEELKEKQSESTGTEVSVDTSQLDEKKKEIEELELKLQEKQQDLESAESMVANRDEELKTLQSNMDKEIMVLKSNIELQEKEIELLKSSNNNSIENFKDEKDEEILELKMKFENEKLDLQNEISHMQIVQEENNQLKSQIREYQTDSTYKQNLVNEYQSMIDKLQLEIDESNSRNQDLIIKLQEAKDHHSDKDEKEKEDKDSDSENEKDEKIQQLKDKVKKLKAKLDDKDDEWIEEKIKFEDTIQELQTQNQHLESSNQELQLNLNDLKSNVSIVPVVIDNEKEINEIKFKLEQEVIKSQNLQEQLSVQKEREKELMSQVSSPSSSSSPKLISNGIGEDIKKELDENKNIEASIYWPEIDYDRNSIPYCGSSVWALIDSIGGISKPDNQRLLSKVIISLEKSFLRSGNDCKFICYWLATVAHILHKIHQVGLIQEQADPIVSGVEISMSSFSSPSVELGGSFVRDLQALLLNIYSKLISICEIKIEKILIQSIFIQDSLILKSSPMSTTSSPMSKMTGSATASPKPNSSNSKSILNLLSILDGIILFIRESKISNVIGNQLLNQIFYFINSQITNHLLTNQSVCTSTQGLEVKMGVSRLKEWCSTTNFKTASQQLDPAHEASNLLVIDKNVFVDVEAIKSIFSKLNLNQIRKLLESFAPDDLSPEPLPQTLKKAMDNNWRQPFDINSLPLLIDSSKKLKL</sequence>
<comment type="caution">
    <text evidence="5">The sequence shown here is derived from an EMBL/GenBank/DDBJ whole genome shotgun (WGS) entry which is preliminary data.</text>
</comment>
<dbReference type="Pfam" id="PF01843">
    <property type="entry name" value="DIL"/>
    <property type="match status" value="1"/>
</dbReference>
<dbReference type="PANTHER" id="PTHR16027:SF8">
    <property type="entry name" value="C2 NT-TYPE DOMAIN-CONTAINING PROTEIN-RELATED"/>
    <property type="match status" value="1"/>
</dbReference>
<gene>
    <name evidence="5" type="ORF">DLAC_02687</name>
</gene>
<feature type="compositionally biased region" description="Acidic residues" evidence="2">
    <location>
        <begin position="207"/>
        <end position="217"/>
    </location>
</feature>
<keyword evidence="6" id="KW-1185">Reference proteome</keyword>
<evidence type="ECO:0000256" key="2">
    <source>
        <dbReference type="SAM" id="MobiDB-lite"/>
    </source>
</evidence>
<feature type="compositionally biased region" description="Polar residues" evidence="2">
    <location>
        <begin position="678"/>
        <end position="689"/>
    </location>
</feature>
<dbReference type="OMA" id="RLKEWCS"/>
<evidence type="ECO:0000313" key="6">
    <source>
        <dbReference type="Proteomes" id="UP000076078"/>
    </source>
</evidence>
<feature type="domain" description="Dilute" evidence="3">
    <location>
        <begin position="1061"/>
        <end position="1349"/>
    </location>
</feature>
<dbReference type="InterPro" id="IPR019448">
    <property type="entry name" value="NT-C2"/>
</dbReference>
<feature type="region of interest" description="Disordered" evidence="2">
    <location>
        <begin position="851"/>
        <end position="880"/>
    </location>
</feature>
<feature type="compositionally biased region" description="Low complexity" evidence="2">
    <location>
        <begin position="255"/>
        <end position="267"/>
    </location>
</feature>
<feature type="coiled-coil region" evidence="1">
    <location>
        <begin position="300"/>
        <end position="537"/>
    </location>
</feature>
<dbReference type="InterPro" id="IPR002710">
    <property type="entry name" value="Dilute_dom"/>
</dbReference>
<reference evidence="5 6" key="1">
    <citation type="submission" date="2015-12" db="EMBL/GenBank/DDBJ databases">
        <title>Dictyostelia acquired genes for synthesis and detection of signals that induce cell-type specialization by lateral gene transfer from prokaryotes.</title>
        <authorList>
            <person name="Gloeckner G."/>
            <person name="Schaap P."/>
        </authorList>
    </citation>
    <scope>NUCLEOTIDE SEQUENCE [LARGE SCALE GENOMIC DNA]</scope>
    <source>
        <strain evidence="5 6">TK</strain>
    </source>
</reference>
<dbReference type="InterPro" id="IPR052072">
    <property type="entry name" value="Vascular_dev_regulator"/>
</dbReference>
<protein>
    <submittedName>
        <fullName evidence="5">C2 calcium/lipid-binding region-containing protein</fullName>
    </submittedName>
</protein>
<feature type="region of interest" description="Disordered" evidence="2">
    <location>
        <begin position="670"/>
        <end position="692"/>
    </location>
</feature>
<dbReference type="OrthoDB" id="6108017at2759"/>